<dbReference type="GeneID" id="63679338"/>
<dbReference type="AlphaFoldDB" id="A0A0C2JCL3"/>
<comment type="caution">
    <text evidence="2">The sequence shown here is derived from an EMBL/GenBank/DDBJ whole genome shotgun (WGS) entry which is preliminary data.</text>
</comment>
<evidence type="ECO:0000256" key="1">
    <source>
        <dbReference type="SAM" id="SignalP"/>
    </source>
</evidence>
<dbReference type="EMBL" id="AWTV01000004">
    <property type="protein sequence ID" value="KIH94652.1"/>
    <property type="molecule type" value="Genomic_DNA"/>
</dbReference>
<feature type="chain" id="PRO_5002151210" evidence="1">
    <location>
        <begin position="30"/>
        <end position="195"/>
    </location>
</feature>
<keyword evidence="1" id="KW-0732">Signal</keyword>
<accession>A0A0C2JCL3</accession>
<gene>
    <name evidence="2" type="ORF">SPBR_06155</name>
</gene>
<proteinExistence type="predicted"/>
<dbReference type="VEuPathDB" id="FungiDB:SPBR_06155"/>
<protein>
    <submittedName>
        <fullName evidence="2">Uncharacterized protein</fullName>
    </submittedName>
</protein>
<keyword evidence="3" id="KW-1185">Reference proteome</keyword>
<evidence type="ECO:0000313" key="2">
    <source>
        <dbReference type="EMBL" id="KIH94652.1"/>
    </source>
</evidence>
<feature type="signal peptide" evidence="1">
    <location>
        <begin position="1"/>
        <end position="29"/>
    </location>
</feature>
<sequence length="195" mass="20133">MRSAPSCPSLLLCATAFLVALGSAAVVRASPSIVDDITAAAAAAGAPAAGLLRFSPNINKQLNLVERGAGRSDPDRPDLAAANVLKPRAATNLQFFQGALSNIAAPPISQSNDATRPFSVDGDTFTDFQSAVDRSCDNQHNSCANAANSQKSSSFSVGDCDTQDTKCKAAASSATQTAFTELTSSSDEFDFYCDV</sequence>
<dbReference type="OrthoDB" id="2507450at2759"/>
<organism evidence="2 3">
    <name type="scientific">Sporothrix brasiliensis 5110</name>
    <dbReference type="NCBI Taxonomy" id="1398154"/>
    <lineage>
        <taxon>Eukaryota</taxon>
        <taxon>Fungi</taxon>
        <taxon>Dikarya</taxon>
        <taxon>Ascomycota</taxon>
        <taxon>Pezizomycotina</taxon>
        <taxon>Sordariomycetes</taxon>
        <taxon>Sordariomycetidae</taxon>
        <taxon>Ophiostomatales</taxon>
        <taxon>Ophiostomataceae</taxon>
        <taxon>Sporothrix</taxon>
    </lineage>
</organism>
<dbReference type="HOGENOM" id="CLU_1482422_0_0_1"/>
<dbReference type="Proteomes" id="UP000031575">
    <property type="component" value="Unassembled WGS sequence"/>
</dbReference>
<reference evidence="2 3" key="1">
    <citation type="journal article" date="2014" name="BMC Genomics">
        <title>Comparative genomics of the major fungal agents of human and animal Sporotrichosis: Sporothrix schenckii and Sporothrix brasiliensis.</title>
        <authorList>
            <person name="Teixeira M.M."/>
            <person name="de Almeida L.G."/>
            <person name="Kubitschek-Barreira P."/>
            <person name="Alves F.L."/>
            <person name="Kioshima E.S."/>
            <person name="Abadio A.K."/>
            <person name="Fernandes L."/>
            <person name="Derengowski L.S."/>
            <person name="Ferreira K.S."/>
            <person name="Souza R.C."/>
            <person name="Ruiz J.C."/>
            <person name="de Andrade N.C."/>
            <person name="Paes H.C."/>
            <person name="Nicola A.M."/>
            <person name="Albuquerque P."/>
            <person name="Gerber A.L."/>
            <person name="Martins V.P."/>
            <person name="Peconick L.D."/>
            <person name="Neto A.V."/>
            <person name="Chaucanez C.B."/>
            <person name="Silva P.A."/>
            <person name="Cunha O.L."/>
            <person name="de Oliveira F.F."/>
            <person name="dos Santos T.C."/>
            <person name="Barros A.L."/>
            <person name="Soares M.A."/>
            <person name="de Oliveira L.M."/>
            <person name="Marini M.M."/>
            <person name="Villalobos-Duno H."/>
            <person name="Cunha M.M."/>
            <person name="de Hoog S."/>
            <person name="da Silveira J.F."/>
            <person name="Henrissat B."/>
            <person name="Nino-Vega G.A."/>
            <person name="Cisalpino P.S."/>
            <person name="Mora-Montes H.M."/>
            <person name="Almeida S.R."/>
            <person name="Stajich J.E."/>
            <person name="Lopes-Bezerra L.M."/>
            <person name="Vasconcelos A.T."/>
            <person name="Felipe M.S."/>
        </authorList>
    </citation>
    <scope>NUCLEOTIDE SEQUENCE [LARGE SCALE GENOMIC DNA]</scope>
    <source>
        <strain evidence="2 3">5110</strain>
    </source>
</reference>
<name>A0A0C2JCL3_9PEZI</name>
<dbReference type="RefSeq" id="XP_040622662.1">
    <property type="nucleotide sequence ID" value="XM_040764417.1"/>
</dbReference>
<evidence type="ECO:0000313" key="3">
    <source>
        <dbReference type="Proteomes" id="UP000031575"/>
    </source>
</evidence>